<feature type="compositionally biased region" description="Low complexity" evidence="1">
    <location>
        <begin position="736"/>
        <end position="749"/>
    </location>
</feature>
<feature type="compositionally biased region" description="Polar residues" evidence="1">
    <location>
        <begin position="819"/>
        <end position="832"/>
    </location>
</feature>
<feature type="compositionally biased region" description="Low complexity" evidence="1">
    <location>
        <begin position="956"/>
        <end position="985"/>
    </location>
</feature>
<feature type="compositionally biased region" description="Polar residues" evidence="1">
    <location>
        <begin position="96"/>
        <end position="116"/>
    </location>
</feature>
<organism evidence="2 3">
    <name type="scientific">Fusarium austroafricanum</name>
    <dbReference type="NCBI Taxonomy" id="2364996"/>
    <lineage>
        <taxon>Eukaryota</taxon>
        <taxon>Fungi</taxon>
        <taxon>Dikarya</taxon>
        <taxon>Ascomycota</taxon>
        <taxon>Pezizomycotina</taxon>
        <taxon>Sordariomycetes</taxon>
        <taxon>Hypocreomycetidae</taxon>
        <taxon>Hypocreales</taxon>
        <taxon>Nectriaceae</taxon>
        <taxon>Fusarium</taxon>
        <taxon>Fusarium concolor species complex</taxon>
    </lineage>
</organism>
<feature type="compositionally biased region" description="Basic and acidic residues" evidence="1">
    <location>
        <begin position="673"/>
        <end position="686"/>
    </location>
</feature>
<accession>A0A8H4KGG1</accession>
<feature type="region of interest" description="Disordered" evidence="1">
    <location>
        <begin position="170"/>
        <end position="205"/>
    </location>
</feature>
<reference evidence="2" key="1">
    <citation type="submission" date="2020-01" db="EMBL/GenBank/DDBJ databases">
        <title>Identification and distribution of gene clusters putatively required for synthesis of sphingolipid metabolism inhibitors in phylogenetically diverse species of the filamentous fungus Fusarium.</title>
        <authorList>
            <person name="Kim H.-S."/>
            <person name="Busman M."/>
            <person name="Brown D.W."/>
            <person name="Divon H."/>
            <person name="Uhlig S."/>
            <person name="Proctor R.H."/>
        </authorList>
    </citation>
    <scope>NUCLEOTIDE SEQUENCE</scope>
    <source>
        <strain evidence="2">NRRL 53441</strain>
    </source>
</reference>
<feature type="region of interest" description="Disordered" evidence="1">
    <location>
        <begin position="633"/>
        <end position="993"/>
    </location>
</feature>
<dbReference type="AlphaFoldDB" id="A0A8H4KGG1"/>
<proteinExistence type="predicted"/>
<feature type="compositionally biased region" description="Polar residues" evidence="1">
    <location>
        <begin position="695"/>
        <end position="717"/>
    </location>
</feature>
<feature type="region of interest" description="Disordered" evidence="1">
    <location>
        <begin position="374"/>
        <end position="394"/>
    </location>
</feature>
<gene>
    <name evidence="2" type="ORF">F53441_6106</name>
</gene>
<feature type="compositionally biased region" description="Polar residues" evidence="1">
    <location>
        <begin position="842"/>
        <end position="852"/>
    </location>
</feature>
<evidence type="ECO:0000313" key="2">
    <source>
        <dbReference type="EMBL" id="KAF4450835.1"/>
    </source>
</evidence>
<feature type="compositionally biased region" description="Polar residues" evidence="1">
    <location>
        <begin position="943"/>
        <end position="955"/>
    </location>
</feature>
<feature type="compositionally biased region" description="Polar residues" evidence="1">
    <location>
        <begin position="450"/>
        <end position="467"/>
    </location>
</feature>
<dbReference type="Proteomes" id="UP000605986">
    <property type="component" value="Unassembled WGS sequence"/>
</dbReference>
<feature type="compositionally biased region" description="Polar residues" evidence="1">
    <location>
        <begin position="915"/>
        <end position="927"/>
    </location>
</feature>
<feature type="region of interest" description="Disordered" evidence="1">
    <location>
        <begin position="434"/>
        <end position="596"/>
    </location>
</feature>
<evidence type="ECO:0000313" key="3">
    <source>
        <dbReference type="Proteomes" id="UP000605986"/>
    </source>
</evidence>
<evidence type="ECO:0000256" key="1">
    <source>
        <dbReference type="SAM" id="MobiDB-lite"/>
    </source>
</evidence>
<feature type="region of interest" description="Disordered" evidence="1">
    <location>
        <begin position="72"/>
        <end position="116"/>
    </location>
</feature>
<comment type="caution">
    <text evidence="2">The sequence shown here is derived from an EMBL/GenBank/DDBJ whole genome shotgun (WGS) entry which is preliminary data.</text>
</comment>
<feature type="region of interest" description="Disordered" evidence="1">
    <location>
        <begin position="608"/>
        <end position="627"/>
    </location>
</feature>
<feature type="compositionally biased region" description="Low complexity" evidence="1">
    <location>
        <begin position="854"/>
        <end position="865"/>
    </location>
</feature>
<sequence length="1081" mass="117227">MGNEQSAETPRGHRKLSKPPHCGQTSAAGLPYTATAVTPHREQFSNSYLVESLPPAPNRASSTRRVVPGLGIAVPASDAPSSIPSPTCREPRRGSISRTRSIQSEQSPILPSFVNSSRASSFAQDSGYRALTRADSMPVAISCSSTSYDTRAAEAKKLLNAKDKLPSEPIISKTKIHSDENSQDVTDDINSANQSAGSSISRTSSDVSLYMPMRRRSVVQTPGVATRAHHSNTPVSTKSSFRKSLPATPSQSRHNSIESGMARRMSMPTTIPSQAQPSDRAVTPVETDYKQLGGMKFGSLRITNGAPGTSPVPEDDVKQEGASESALAVPRGEYFDEQASNLFSLTSQGSNTTGAYESMAGDKPVTARAPSFVAEHSSDASKSRTGHGEMSWNGNAVSFPVAEVLDVREDPNAKPDPKKMQLGLENKMLKGLLRSDSGFIPSPSPEKTQRSASRVDSGYSSNVSLRSLPSLRSGVTDKHTMASEKLDVDMSGMCSTSDSNSTRTSSLVPSPTRNRLPIHLEVPSSSTDDDTSTCPTSPSSPTSHPFSPFARGGHMRLSLKSNKSFEPRVSNIPTAPIVRSKGEVNEQLTAPTPDVSRGSSKIYRFLNGSRKKGPLKRGDVTTVDQDASANSLGLKTGSVAKPQRSALRKEPSKDTLHTIMSVGSQDAVGGTRRGKEDAQRNVEKPAAKMSRRQSWRQSIAQIFSSRSADASPVLSSKSEPKPTPRRPLTAMELKSRSSNAAASPRAVSSWSSRPVPRKAASSSGNLPSPTRKTNNKPSARESHDKPELARLRTNVSAPGLSASRRLSLSPSQLEMQALRTKTSPPVSMQNRGSKSRGKPQGHNRTMTSSFPVNSRPSTSRRLSLPQDYGRVTPRSRQVSHSRTESRNSSRGMAMSPTPGMGSQQVQPAQQPRVLSYSSNGTQQSGPAVQQAKHHRRASAPAQPRQSSNVPRSRSSTTLIQLQQQQMHQQQMHQQQMHQQQTLQQHQQRRPRSALQAWAPMDMNSLNQQLQQNYMMQNQAVVYGTPNMVQQYPNIYVTSPVPNQPTHARHSSQGGMYVQDPPFRVLHSYNSPAYRNVPIWSQ</sequence>
<protein>
    <submittedName>
        <fullName evidence="2">Uncharacterized protein</fullName>
    </submittedName>
</protein>
<feature type="compositionally biased region" description="Basic and acidic residues" evidence="1">
    <location>
        <begin position="475"/>
        <end position="488"/>
    </location>
</feature>
<feature type="compositionally biased region" description="Polar residues" evidence="1">
    <location>
        <begin position="900"/>
        <end position="909"/>
    </location>
</feature>
<feature type="compositionally biased region" description="Polar residues" evidence="1">
    <location>
        <begin position="247"/>
        <end position="257"/>
    </location>
</feature>
<name>A0A8H4KGG1_9HYPO</name>
<feature type="compositionally biased region" description="Low complexity" evidence="1">
    <location>
        <begin position="532"/>
        <end position="548"/>
    </location>
</feature>
<feature type="region of interest" description="Disordered" evidence="1">
    <location>
        <begin position="220"/>
        <end position="257"/>
    </location>
</feature>
<dbReference type="EMBL" id="JAADJG010000240">
    <property type="protein sequence ID" value="KAF4450835.1"/>
    <property type="molecule type" value="Genomic_DNA"/>
</dbReference>
<feature type="compositionally biased region" description="Low complexity" evidence="1">
    <location>
        <begin position="796"/>
        <end position="811"/>
    </location>
</feature>
<feature type="compositionally biased region" description="Low complexity" evidence="1">
    <location>
        <begin position="495"/>
        <end position="506"/>
    </location>
</feature>
<feature type="region of interest" description="Disordered" evidence="1">
    <location>
        <begin position="1"/>
        <end position="33"/>
    </location>
</feature>
<feature type="compositionally biased region" description="Low complexity" evidence="1">
    <location>
        <begin position="73"/>
        <end position="86"/>
    </location>
</feature>
<feature type="compositionally biased region" description="Polar residues" evidence="1">
    <location>
        <begin position="188"/>
        <end position="205"/>
    </location>
</feature>
<feature type="compositionally biased region" description="Polar residues" evidence="1">
    <location>
        <begin position="760"/>
        <end position="777"/>
    </location>
</feature>
<feature type="compositionally biased region" description="Basic and acidic residues" evidence="1">
    <location>
        <begin position="647"/>
        <end position="656"/>
    </location>
</feature>
<feature type="compositionally biased region" description="Basic and acidic residues" evidence="1">
    <location>
        <begin position="778"/>
        <end position="790"/>
    </location>
</feature>
<keyword evidence="3" id="KW-1185">Reference proteome</keyword>
<dbReference type="OrthoDB" id="5341904at2759"/>